<evidence type="ECO:0000313" key="11">
    <source>
        <dbReference type="Proteomes" id="UP000604046"/>
    </source>
</evidence>
<dbReference type="InterPro" id="IPR039204">
    <property type="entry name" value="MRS2-like"/>
</dbReference>
<keyword evidence="6 9" id="KW-1133">Transmembrane helix</keyword>
<keyword evidence="4" id="KW-0460">Magnesium</keyword>
<sequence>MRSFPTEVNSQLFGKAFRTRCLDLLHAVASDADHIMCVENRGQLVFPIEFSDFHDKIDHRARREKMDVGIVERTFVFHKYKTEKINLWKLVRGEKGPYRNRASMCSGGLRFGLGHFNDNPLHHIIEPATIGAAMDGREAAQGKLCIQLAQRLRLEELCHRNQDSSSASSYAEENAEHFENRGGIQLRSRAPWHEDFGIGTLAHEKNRLGSVADRLIHVFCGSTSPSESCDVGELAAYSELSRQCSSLLQDIEDFEASTNLALQARRLRVEQFELSLVIASVSIAAGGLVPGAMGMNLLSGYESADGAFRFAILVTLAVVLVLFFTIRLLAAKQGFLA</sequence>
<evidence type="ECO:0000256" key="4">
    <source>
        <dbReference type="ARBA" id="ARBA00022842"/>
    </source>
</evidence>
<dbReference type="AlphaFoldDB" id="A0A812QE81"/>
<dbReference type="PANTHER" id="PTHR13890:SF0">
    <property type="entry name" value="MAGNESIUM TRANSPORTER MRS2 HOMOLOG, MITOCHONDRIAL"/>
    <property type="match status" value="1"/>
</dbReference>
<dbReference type="EMBL" id="CAJNDS010002192">
    <property type="protein sequence ID" value="CAE7366562.1"/>
    <property type="molecule type" value="Genomic_DNA"/>
</dbReference>
<organism evidence="10 11">
    <name type="scientific">Symbiodinium natans</name>
    <dbReference type="NCBI Taxonomy" id="878477"/>
    <lineage>
        <taxon>Eukaryota</taxon>
        <taxon>Sar</taxon>
        <taxon>Alveolata</taxon>
        <taxon>Dinophyceae</taxon>
        <taxon>Suessiales</taxon>
        <taxon>Symbiodiniaceae</taxon>
        <taxon>Symbiodinium</taxon>
    </lineage>
</organism>
<dbReference type="PANTHER" id="PTHR13890">
    <property type="entry name" value="RNA SPLICING PROTEIN MRS2, MITOCHONDRIAL"/>
    <property type="match status" value="1"/>
</dbReference>
<evidence type="ECO:0000256" key="8">
    <source>
        <dbReference type="ARBA" id="ARBA00023136"/>
    </source>
</evidence>
<name>A0A812QE81_9DINO</name>
<evidence type="ECO:0000256" key="7">
    <source>
        <dbReference type="ARBA" id="ARBA00023065"/>
    </source>
</evidence>
<feature type="transmembrane region" description="Helical" evidence="9">
    <location>
        <begin position="307"/>
        <end position="330"/>
    </location>
</feature>
<protein>
    <submittedName>
        <fullName evidence="10">FCPE protein</fullName>
    </submittedName>
</protein>
<evidence type="ECO:0000256" key="6">
    <source>
        <dbReference type="ARBA" id="ARBA00022989"/>
    </source>
</evidence>
<dbReference type="Proteomes" id="UP000604046">
    <property type="component" value="Unassembled WGS sequence"/>
</dbReference>
<accession>A0A812QE81</accession>
<evidence type="ECO:0000256" key="3">
    <source>
        <dbReference type="ARBA" id="ARBA00022692"/>
    </source>
</evidence>
<keyword evidence="7" id="KW-0406">Ion transport</keyword>
<comment type="caution">
    <text evidence="10">The sequence shown here is derived from an EMBL/GenBank/DDBJ whole genome shotgun (WGS) entry which is preliminary data.</text>
</comment>
<keyword evidence="11" id="KW-1185">Reference proteome</keyword>
<proteinExistence type="predicted"/>
<gene>
    <name evidence="10" type="primary">FCPE</name>
    <name evidence="10" type="ORF">SNAT2548_LOCUS19907</name>
</gene>
<dbReference type="GO" id="GO:0015095">
    <property type="term" value="F:magnesium ion transmembrane transporter activity"/>
    <property type="evidence" value="ECO:0007669"/>
    <property type="project" value="TreeGrafter"/>
</dbReference>
<evidence type="ECO:0000256" key="9">
    <source>
        <dbReference type="SAM" id="Phobius"/>
    </source>
</evidence>
<evidence type="ECO:0000256" key="2">
    <source>
        <dbReference type="ARBA" id="ARBA00022448"/>
    </source>
</evidence>
<feature type="transmembrane region" description="Helical" evidence="9">
    <location>
        <begin position="274"/>
        <end position="295"/>
    </location>
</feature>
<keyword evidence="2" id="KW-0813">Transport</keyword>
<dbReference type="GO" id="GO:0016020">
    <property type="term" value="C:membrane"/>
    <property type="evidence" value="ECO:0007669"/>
    <property type="project" value="UniProtKB-SubCell"/>
</dbReference>
<comment type="subcellular location">
    <subcellularLocation>
        <location evidence="1">Membrane</location>
        <topology evidence="1">Multi-pass membrane protein</topology>
    </subcellularLocation>
</comment>
<evidence type="ECO:0000256" key="5">
    <source>
        <dbReference type="ARBA" id="ARBA00022946"/>
    </source>
</evidence>
<reference evidence="10" key="1">
    <citation type="submission" date="2021-02" db="EMBL/GenBank/DDBJ databases">
        <authorList>
            <person name="Dougan E. K."/>
            <person name="Rhodes N."/>
            <person name="Thang M."/>
            <person name="Chan C."/>
        </authorList>
    </citation>
    <scope>NUCLEOTIDE SEQUENCE</scope>
</reference>
<evidence type="ECO:0000313" key="10">
    <source>
        <dbReference type="EMBL" id="CAE7366562.1"/>
    </source>
</evidence>
<evidence type="ECO:0000256" key="1">
    <source>
        <dbReference type="ARBA" id="ARBA00004141"/>
    </source>
</evidence>
<keyword evidence="8 9" id="KW-0472">Membrane</keyword>
<keyword evidence="5" id="KW-0809">Transit peptide</keyword>
<keyword evidence="3 9" id="KW-0812">Transmembrane</keyword>